<organism evidence="5 6">
    <name type="scientific">Ambrosia artemisiifolia</name>
    <name type="common">Common ragweed</name>
    <dbReference type="NCBI Taxonomy" id="4212"/>
    <lineage>
        <taxon>Eukaryota</taxon>
        <taxon>Viridiplantae</taxon>
        <taxon>Streptophyta</taxon>
        <taxon>Embryophyta</taxon>
        <taxon>Tracheophyta</taxon>
        <taxon>Spermatophyta</taxon>
        <taxon>Magnoliopsida</taxon>
        <taxon>eudicotyledons</taxon>
        <taxon>Gunneridae</taxon>
        <taxon>Pentapetalae</taxon>
        <taxon>asterids</taxon>
        <taxon>campanulids</taxon>
        <taxon>Asterales</taxon>
        <taxon>Asteraceae</taxon>
        <taxon>Asteroideae</taxon>
        <taxon>Heliantheae alliance</taxon>
        <taxon>Heliantheae</taxon>
        <taxon>Ambrosia</taxon>
    </lineage>
</organism>
<feature type="compositionally biased region" description="Basic and acidic residues" evidence="3">
    <location>
        <begin position="52"/>
        <end position="61"/>
    </location>
</feature>
<dbReference type="GO" id="GO:0003777">
    <property type="term" value="F:microtubule motor activity"/>
    <property type="evidence" value="ECO:0007669"/>
    <property type="project" value="InterPro"/>
</dbReference>
<dbReference type="PANTHER" id="PTHR47972:SF4">
    <property type="entry name" value="KINESIN-LIKE PROTEIN KIN-14L"/>
    <property type="match status" value="1"/>
</dbReference>
<evidence type="ECO:0000256" key="3">
    <source>
        <dbReference type="SAM" id="MobiDB-lite"/>
    </source>
</evidence>
<accession>A0AAD5CVY4</accession>
<protein>
    <recommendedName>
        <fullName evidence="4">Kinesin motor domain-containing protein</fullName>
    </recommendedName>
</protein>
<evidence type="ECO:0000313" key="5">
    <source>
        <dbReference type="EMBL" id="KAI7747486.1"/>
    </source>
</evidence>
<dbReference type="Proteomes" id="UP001206925">
    <property type="component" value="Unassembled WGS sequence"/>
</dbReference>
<evidence type="ECO:0000256" key="2">
    <source>
        <dbReference type="PROSITE-ProRule" id="PRU00283"/>
    </source>
</evidence>
<feature type="compositionally biased region" description="Polar residues" evidence="3">
    <location>
        <begin position="251"/>
        <end position="265"/>
    </location>
</feature>
<feature type="compositionally biased region" description="Polar residues" evidence="3">
    <location>
        <begin position="133"/>
        <end position="144"/>
    </location>
</feature>
<name>A0AAD5CVY4_AMBAR</name>
<dbReference type="SUPFAM" id="SSF52540">
    <property type="entry name" value="P-loop containing nucleoside triphosphate hydrolases"/>
    <property type="match status" value="1"/>
</dbReference>
<dbReference type="InterPro" id="IPR001752">
    <property type="entry name" value="Kinesin_motor_dom"/>
</dbReference>
<proteinExistence type="inferred from homology"/>
<dbReference type="Gene3D" id="3.40.850.10">
    <property type="entry name" value="Kinesin motor domain"/>
    <property type="match status" value="1"/>
</dbReference>
<comment type="caution">
    <text evidence="5">The sequence shown here is derived from an EMBL/GenBank/DDBJ whole genome shotgun (WGS) entry which is preliminary data.</text>
</comment>
<evidence type="ECO:0000256" key="1">
    <source>
        <dbReference type="ARBA" id="ARBA00023175"/>
    </source>
</evidence>
<dbReference type="InterPro" id="IPR027417">
    <property type="entry name" value="P-loop_NTPase"/>
</dbReference>
<gene>
    <name evidence="5" type="ORF">M8C21_025902</name>
</gene>
<dbReference type="GO" id="GO:0005524">
    <property type="term" value="F:ATP binding"/>
    <property type="evidence" value="ECO:0007669"/>
    <property type="project" value="InterPro"/>
</dbReference>
<evidence type="ECO:0000259" key="4">
    <source>
        <dbReference type="PROSITE" id="PS50067"/>
    </source>
</evidence>
<dbReference type="GO" id="GO:0008017">
    <property type="term" value="F:microtubule binding"/>
    <property type="evidence" value="ECO:0007669"/>
    <property type="project" value="InterPro"/>
</dbReference>
<reference evidence="5" key="1">
    <citation type="submission" date="2022-06" db="EMBL/GenBank/DDBJ databases">
        <title>Uncovering the hologenomic basis of an extraordinary plant invasion.</title>
        <authorList>
            <person name="Bieker V.C."/>
            <person name="Martin M.D."/>
            <person name="Gilbert T."/>
            <person name="Hodgins K."/>
            <person name="Battlay P."/>
            <person name="Petersen B."/>
            <person name="Wilson J."/>
        </authorList>
    </citation>
    <scope>NUCLEOTIDE SEQUENCE</scope>
    <source>
        <strain evidence="5">AA19_3_7</strain>
        <tissue evidence="5">Leaf</tissue>
    </source>
</reference>
<keyword evidence="6" id="KW-1185">Reference proteome</keyword>
<comment type="caution">
    <text evidence="2">Lacks conserved residue(s) required for the propagation of feature annotation.</text>
</comment>
<dbReference type="GO" id="GO:0007018">
    <property type="term" value="P:microtubule-based movement"/>
    <property type="evidence" value="ECO:0007669"/>
    <property type="project" value="InterPro"/>
</dbReference>
<dbReference type="AlphaFoldDB" id="A0AAD5CVY4"/>
<feature type="domain" description="Kinesin motor" evidence="4">
    <location>
        <begin position="1"/>
        <end position="28"/>
    </location>
</feature>
<dbReference type="PROSITE" id="PS50067">
    <property type="entry name" value="KINESIN_MOTOR_2"/>
    <property type="match status" value="1"/>
</dbReference>
<comment type="similarity">
    <text evidence="2">Belongs to the TRAFAC class myosin-kinesin ATPase superfamily. Kinesin family.</text>
</comment>
<dbReference type="InterPro" id="IPR036961">
    <property type="entry name" value="Kinesin_motor_dom_sf"/>
</dbReference>
<dbReference type="InterPro" id="IPR027640">
    <property type="entry name" value="Kinesin-like_fam"/>
</dbReference>
<dbReference type="EMBL" id="JAMZMK010006748">
    <property type="protein sequence ID" value="KAI7747486.1"/>
    <property type="molecule type" value="Genomic_DNA"/>
</dbReference>
<evidence type="ECO:0000313" key="6">
    <source>
        <dbReference type="Proteomes" id="UP001206925"/>
    </source>
</evidence>
<keyword evidence="1" id="KW-0505">Motor protein</keyword>
<sequence>MFAHVSPESDSFGETVSTLKFAQRASTVELGTARLNKESREVMDLKEQIESLKKQLADKEPQSAQHVNKLEPRSPLPRPKAAAATMDRTPKSPRSPLPRPKATAATMDRTPKSPRSPLPQPKAAVATMDRTPKSPTAPNSASKSRQVKPLVLPKTPESHVSIRNEIIISSEIRASTAANVKSSHIRKSLRTIGKLINGSEKRIQTKTNEAQTSTLTPPVIARPSRRQSLTGVQPPERSRRSSLGGVDPCVNGNTNARTPPTVSRSSKSKWM</sequence>
<feature type="region of interest" description="Disordered" evidence="3">
    <location>
        <begin position="222"/>
        <end position="271"/>
    </location>
</feature>
<feature type="region of interest" description="Disordered" evidence="3">
    <location>
        <begin position="52"/>
        <end position="151"/>
    </location>
</feature>
<dbReference type="GO" id="GO:0015630">
    <property type="term" value="C:microtubule cytoskeleton"/>
    <property type="evidence" value="ECO:0007669"/>
    <property type="project" value="TreeGrafter"/>
</dbReference>
<dbReference type="PANTHER" id="PTHR47972">
    <property type="entry name" value="KINESIN-LIKE PROTEIN KLP-3"/>
    <property type="match status" value="1"/>
</dbReference>